<evidence type="ECO:0000256" key="1">
    <source>
        <dbReference type="ARBA" id="ARBA00001946"/>
    </source>
</evidence>
<dbReference type="EMBL" id="JAOTOJ010000011">
    <property type="protein sequence ID" value="KAK9394214.1"/>
    <property type="molecule type" value="Genomic_DNA"/>
</dbReference>
<evidence type="ECO:0000256" key="19">
    <source>
        <dbReference type="ARBA" id="ARBA00023136"/>
    </source>
</evidence>
<comment type="catalytic activity">
    <reaction evidence="23">
        <text>GTP + H2O = GDP + phosphate + H(+)</text>
        <dbReference type="Rhea" id="RHEA:19669"/>
        <dbReference type="ChEBI" id="CHEBI:15377"/>
        <dbReference type="ChEBI" id="CHEBI:15378"/>
        <dbReference type="ChEBI" id="CHEBI:37565"/>
        <dbReference type="ChEBI" id="CHEBI:43474"/>
        <dbReference type="ChEBI" id="CHEBI:58189"/>
        <dbReference type="EC" id="3.6.5.2"/>
    </reaction>
    <physiologicalReaction direction="left-to-right" evidence="23">
        <dbReference type="Rhea" id="RHEA:19670"/>
    </physiologicalReaction>
</comment>
<dbReference type="InterPro" id="IPR051559">
    <property type="entry name" value="HIF_prolyl_hydroxylases"/>
</dbReference>
<dbReference type="InterPro" id="IPR005123">
    <property type="entry name" value="Oxoglu/Fe-dep_dioxygenase_dom"/>
</dbReference>
<dbReference type="AlphaFoldDB" id="A0AAW1AWQ7"/>
<dbReference type="SMART" id="SM00702">
    <property type="entry name" value="P4Hc"/>
    <property type="match status" value="1"/>
</dbReference>
<dbReference type="PROSITE" id="PS51471">
    <property type="entry name" value="FE2OG_OXY"/>
    <property type="match status" value="1"/>
</dbReference>
<dbReference type="GO" id="GO:0071456">
    <property type="term" value="P:cellular response to hypoxia"/>
    <property type="evidence" value="ECO:0007669"/>
    <property type="project" value="TreeGrafter"/>
</dbReference>
<dbReference type="GO" id="GO:0003925">
    <property type="term" value="F:G protein activity"/>
    <property type="evidence" value="ECO:0007669"/>
    <property type="project" value="UniProtKB-EC"/>
</dbReference>
<evidence type="ECO:0000256" key="21">
    <source>
        <dbReference type="ARBA" id="ARBA00023288"/>
    </source>
</evidence>
<protein>
    <recommendedName>
        <fullName evidence="25">Ras-related protein Rab-4</fullName>
    </recommendedName>
</protein>
<keyword evidence="7" id="KW-0488">Methylation</keyword>
<dbReference type="PROSITE" id="PS51421">
    <property type="entry name" value="RAS"/>
    <property type="match status" value="1"/>
</dbReference>
<keyword evidence="16" id="KW-0560">Oxidoreductase</keyword>
<evidence type="ECO:0000256" key="5">
    <source>
        <dbReference type="ARBA" id="ARBA00006270"/>
    </source>
</evidence>
<dbReference type="Gene3D" id="2.60.120.620">
    <property type="entry name" value="q2cbj1_9rhob like domain"/>
    <property type="match status" value="1"/>
</dbReference>
<dbReference type="SMART" id="SM00173">
    <property type="entry name" value="RAS"/>
    <property type="match status" value="1"/>
</dbReference>
<dbReference type="SMART" id="SM00176">
    <property type="entry name" value="RAN"/>
    <property type="match status" value="1"/>
</dbReference>
<keyword evidence="21 25" id="KW-0449">Lipoprotein</keyword>
<evidence type="ECO:0000256" key="18">
    <source>
        <dbReference type="ARBA" id="ARBA00023134"/>
    </source>
</evidence>
<comment type="caution">
    <text evidence="28">The sequence shown here is derived from an EMBL/GenBank/DDBJ whole genome shotgun (WGS) entry which is preliminary data.</text>
</comment>
<evidence type="ECO:0000256" key="7">
    <source>
        <dbReference type="ARBA" id="ARBA00022481"/>
    </source>
</evidence>
<feature type="region of interest" description="Disordered" evidence="26">
    <location>
        <begin position="476"/>
        <end position="499"/>
    </location>
</feature>
<dbReference type="FunFam" id="2.60.120.620:FF:000005">
    <property type="entry name" value="Egl nine homolog 1"/>
    <property type="match status" value="1"/>
</dbReference>
<evidence type="ECO:0000313" key="28">
    <source>
        <dbReference type="EMBL" id="KAK9394214.1"/>
    </source>
</evidence>
<dbReference type="GO" id="GO:0005886">
    <property type="term" value="C:plasma membrane"/>
    <property type="evidence" value="ECO:0007669"/>
    <property type="project" value="UniProtKB-SubCell"/>
</dbReference>
<feature type="compositionally biased region" description="Basic and acidic residues" evidence="26">
    <location>
        <begin position="476"/>
        <end position="496"/>
    </location>
</feature>
<dbReference type="Gene3D" id="3.40.50.300">
    <property type="entry name" value="P-loop containing nucleotide triphosphate hydrolases"/>
    <property type="match status" value="1"/>
</dbReference>
<accession>A0AAW1AWQ7</accession>
<keyword evidence="18 25" id="KW-0342">GTP-binding</keyword>
<feature type="region of interest" description="Disordered" evidence="26">
    <location>
        <begin position="275"/>
        <end position="310"/>
    </location>
</feature>
<dbReference type="SMART" id="SM00174">
    <property type="entry name" value="RHO"/>
    <property type="match status" value="1"/>
</dbReference>
<dbReference type="GO" id="GO:0015031">
    <property type="term" value="P:protein transport"/>
    <property type="evidence" value="ECO:0007669"/>
    <property type="project" value="UniProtKB-KW"/>
</dbReference>
<dbReference type="InterPro" id="IPR005225">
    <property type="entry name" value="Small_GTP-bd"/>
</dbReference>
<feature type="domain" description="Fe2OG dioxygenase" evidence="27">
    <location>
        <begin position="603"/>
        <end position="701"/>
    </location>
</feature>
<evidence type="ECO:0000256" key="25">
    <source>
        <dbReference type="RuleBase" id="RU367055"/>
    </source>
</evidence>
<evidence type="ECO:0000256" key="4">
    <source>
        <dbReference type="ARBA" id="ARBA00004146"/>
    </source>
</evidence>
<dbReference type="GO" id="GO:0160082">
    <property type="term" value="F:hypoxia-inducible factor-proline dioxygenase activity"/>
    <property type="evidence" value="ECO:0007669"/>
    <property type="project" value="UniProtKB-EC"/>
</dbReference>
<dbReference type="FunFam" id="3.40.50.300:FF:000280">
    <property type="entry name" value="Putative ras-related protein Rab-4B"/>
    <property type="match status" value="1"/>
</dbReference>
<feature type="compositionally biased region" description="Low complexity" evidence="26">
    <location>
        <begin position="366"/>
        <end position="388"/>
    </location>
</feature>
<evidence type="ECO:0000256" key="10">
    <source>
        <dbReference type="ARBA" id="ARBA00022753"/>
    </source>
</evidence>
<dbReference type="InterPro" id="IPR001806">
    <property type="entry name" value="Small_GTPase"/>
</dbReference>
<evidence type="ECO:0000256" key="26">
    <source>
        <dbReference type="SAM" id="MobiDB-lite"/>
    </source>
</evidence>
<sequence length="732" mass="78570">MSETYDFLFKFLVIGSAGAGKSCLLHQFIESKFKQDSNHTIGVEFGSKVVTVGGKTVKLQIWDTAGQERFRSVTRSYYRGAAGALLVYDITSRETYNALTNWLTDARTLASLNIVIILCGNKKDLDADREVTFLEASRFAQENELMFLETSALTGENVEEAFLKCARTILNKIESGELDPERMGSAQEQPGTDAAAVHLLGPRSPPACKCWNSAALDPGLHEASPSVWFCKATGLDGVSMPCFTFRPLFCLASASACTPLFLGLQWLGQPRPVGRNNSASSENLPGGGGRWGRIESGEPAQAAKGQELRPEADLRWLERGARSAGVAAGEEATTPAPGEAPTRSRGPFPLPLLEGRARRAARSRGSRGAARLAPGQSPGGQAAASAQATEPGPSRGRQSLRVSAGPPRPLHDAAGPRRAPPGPEMAASRPAGPTVGLLPGSGSQEAAEAAEAGRADCKGLAVRGLLWLALTRELKRPGPEARRSGAEGSAERRQRGEPGGQLARDYVVPCLNRYGLCVKDAFLGEALGGQVLAQVEGLHRGGKFRDGQLVLRRTVPARRIRGDQVAWVEGREPGCRAIGALMAHLDELILQCAGKLGGYQINGRTKAMVACYPGNGLGYVRHVDNPHGDGRCITCIYYLNRKWDSKVHGGLLQIFPEGRPVVANIDPIFDRLLIFWSDQRNPHQVKPAYATRYAITVWYFDAKERARAKEAHQRACAQKEGASSGIGTDGPT</sequence>
<keyword evidence="15" id="KW-0223">Dioxygenase</keyword>
<evidence type="ECO:0000313" key="29">
    <source>
        <dbReference type="Proteomes" id="UP001474421"/>
    </source>
</evidence>
<evidence type="ECO:0000256" key="6">
    <source>
        <dbReference type="ARBA" id="ARBA00022448"/>
    </source>
</evidence>
<evidence type="ECO:0000256" key="20">
    <source>
        <dbReference type="ARBA" id="ARBA00023242"/>
    </source>
</evidence>
<dbReference type="SMART" id="SM00175">
    <property type="entry name" value="RAB"/>
    <property type="match status" value="1"/>
</dbReference>
<keyword evidence="8" id="KW-0479">Metal-binding</keyword>
<reference evidence="28 29" key="1">
    <citation type="journal article" date="2024" name="Proc. Natl. Acad. Sci. U.S.A.">
        <title>The genetic regulatory architecture and epigenomic basis for age-related changes in rattlesnake venom.</title>
        <authorList>
            <person name="Hogan M.P."/>
            <person name="Holding M.L."/>
            <person name="Nystrom G.S."/>
            <person name="Colston T.J."/>
            <person name="Bartlett D.A."/>
            <person name="Mason A.J."/>
            <person name="Ellsworth S.A."/>
            <person name="Rautsaw R.M."/>
            <person name="Lawrence K.C."/>
            <person name="Strickland J.L."/>
            <person name="He B."/>
            <person name="Fraser P."/>
            <person name="Margres M.J."/>
            <person name="Gilbert D.M."/>
            <person name="Gibbs H.L."/>
            <person name="Parkinson C.L."/>
            <person name="Rokyta D.R."/>
        </authorList>
    </citation>
    <scope>NUCLEOTIDE SEQUENCE [LARGE SCALE GENOMIC DNA]</scope>
    <source>
        <strain evidence="28">DRR0105</strain>
    </source>
</reference>
<evidence type="ECO:0000256" key="2">
    <source>
        <dbReference type="ARBA" id="ARBA00001961"/>
    </source>
</evidence>
<dbReference type="Pfam" id="PF00071">
    <property type="entry name" value="Ras"/>
    <property type="match status" value="1"/>
</dbReference>
<comment type="subcellular location">
    <subcellularLocation>
        <location evidence="25">Cell membrane</location>
        <topology evidence="25">Lipid-anchor</topology>
        <orientation evidence="25">Cytoplasmic side</orientation>
    </subcellularLocation>
    <subcellularLocation>
        <location evidence="4">Early endosome membrane</location>
    </subcellularLocation>
    <subcellularLocation>
        <location evidence="3">Nucleus</location>
    </subcellularLocation>
</comment>
<evidence type="ECO:0000256" key="17">
    <source>
        <dbReference type="ARBA" id="ARBA00023004"/>
    </source>
</evidence>
<dbReference type="GO" id="GO:0008198">
    <property type="term" value="F:ferrous iron binding"/>
    <property type="evidence" value="ECO:0007669"/>
    <property type="project" value="TreeGrafter"/>
</dbReference>
<comment type="function">
    <text evidence="25">The small GTPases Rab are key regulators of intracellular membrane trafficking, from the formation of transport vesicles to their fusion with membranes. Rabs cycle between an inactive GDP-bound form and an active GTP-bound form that is able to recruit to membranes different sets of downstream effectors directly responsible for vesicle formation, movement, tethering and fusion.</text>
</comment>
<dbReference type="GO" id="GO:0005525">
    <property type="term" value="F:GTP binding"/>
    <property type="evidence" value="ECO:0007669"/>
    <property type="project" value="UniProtKB-UniRule"/>
</dbReference>
<feature type="region of interest" description="Disordered" evidence="26">
    <location>
        <begin position="322"/>
        <end position="450"/>
    </location>
</feature>
<dbReference type="CDD" id="cd04113">
    <property type="entry name" value="Rab4"/>
    <property type="match status" value="1"/>
</dbReference>
<dbReference type="InterPro" id="IPR044862">
    <property type="entry name" value="Pro_4_hyd_alph_FE2OG_OXY"/>
</dbReference>
<keyword evidence="14 25" id="KW-0653">Protein transport</keyword>
<evidence type="ECO:0000256" key="15">
    <source>
        <dbReference type="ARBA" id="ARBA00022964"/>
    </source>
</evidence>
<evidence type="ECO:0000256" key="9">
    <source>
        <dbReference type="ARBA" id="ARBA00022741"/>
    </source>
</evidence>
<evidence type="ECO:0000256" key="12">
    <source>
        <dbReference type="ARBA" id="ARBA00022842"/>
    </source>
</evidence>
<dbReference type="InterPro" id="IPR027417">
    <property type="entry name" value="P-loop_NTPase"/>
</dbReference>
<evidence type="ECO:0000256" key="14">
    <source>
        <dbReference type="ARBA" id="ARBA00022927"/>
    </source>
</evidence>
<evidence type="ECO:0000256" key="24">
    <source>
        <dbReference type="ARBA" id="ARBA00049134"/>
    </source>
</evidence>
<dbReference type="GO" id="GO:0031418">
    <property type="term" value="F:L-ascorbic acid binding"/>
    <property type="evidence" value="ECO:0007669"/>
    <property type="project" value="UniProtKB-KW"/>
</dbReference>
<evidence type="ECO:0000256" key="13">
    <source>
        <dbReference type="ARBA" id="ARBA00022896"/>
    </source>
</evidence>
<dbReference type="SUPFAM" id="SSF52540">
    <property type="entry name" value="P-loop containing nucleoside triphosphate hydrolases"/>
    <property type="match status" value="1"/>
</dbReference>
<keyword evidence="12" id="KW-0460">Magnesium</keyword>
<name>A0AAW1AWQ7_CROAD</name>
<dbReference type="GO" id="GO:0005634">
    <property type="term" value="C:nucleus"/>
    <property type="evidence" value="ECO:0007669"/>
    <property type="project" value="UniProtKB-SubCell"/>
</dbReference>
<dbReference type="PROSITE" id="PS51419">
    <property type="entry name" value="RAB"/>
    <property type="match status" value="1"/>
</dbReference>
<dbReference type="Proteomes" id="UP001474421">
    <property type="component" value="Unassembled WGS sequence"/>
</dbReference>
<keyword evidence="17" id="KW-0408">Iron</keyword>
<proteinExistence type="inferred from homology"/>
<gene>
    <name evidence="28" type="ORF">NXF25_014742</name>
</gene>
<keyword evidence="19 25" id="KW-0472">Membrane</keyword>
<keyword evidence="13" id="KW-0847">Vitamin C</keyword>
<dbReference type="SMART" id="SM00177">
    <property type="entry name" value="ARF"/>
    <property type="match status" value="1"/>
</dbReference>
<keyword evidence="22 25" id="KW-0636">Prenylation</keyword>
<keyword evidence="11" id="KW-0378">Hydrolase</keyword>
<comment type="catalytic activity">
    <reaction evidence="24">
        <text>L-prolyl-[hypoxia-inducible factor alpha subunit] + 2-oxoglutarate + O2 = trans-4-hydroxy-L-prolyl-[hypoxia-inducible factor alpha subunit] + succinate + CO2</text>
        <dbReference type="Rhea" id="RHEA:48400"/>
        <dbReference type="Rhea" id="RHEA-COMP:12093"/>
        <dbReference type="Rhea" id="RHEA-COMP:12094"/>
        <dbReference type="ChEBI" id="CHEBI:15379"/>
        <dbReference type="ChEBI" id="CHEBI:16526"/>
        <dbReference type="ChEBI" id="CHEBI:16810"/>
        <dbReference type="ChEBI" id="CHEBI:30031"/>
        <dbReference type="ChEBI" id="CHEBI:50342"/>
        <dbReference type="ChEBI" id="CHEBI:61965"/>
        <dbReference type="EC" id="1.14.11.29"/>
    </reaction>
</comment>
<keyword evidence="20" id="KW-0539">Nucleus</keyword>
<evidence type="ECO:0000256" key="11">
    <source>
        <dbReference type="ARBA" id="ARBA00022801"/>
    </source>
</evidence>
<dbReference type="InterPro" id="IPR006620">
    <property type="entry name" value="Pro_4_hyd_alph"/>
</dbReference>
<keyword evidence="6 25" id="KW-0813">Transport</keyword>
<keyword evidence="29" id="KW-1185">Reference proteome</keyword>
<dbReference type="PANTHER" id="PTHR12907">
    <property type="entry name" value="EGL NINE HOMOLOG-RELATED"/>
    <property type="match status" value="1"/>
</dbReference>
<organism evidence="28 29">
    <name type="scientific">Crotalus adamanteus</name>
    <name type="common">Eastern diamondback rattlesnake</name>
    <dbReference type="NCBI Taxonomy" id="8729"/>
    <lineage>
        <taxon>Eukaryota</taxon>
        <taxon>Metazoa</taxon>
        <taxon>Chordata</taxon>
        <taxon>Craniata</taxon>
        <taxon>Vertebrata</taxon>
        <taxon>Euteleostomi</taxon>
        <taxon>Lepidosauria</taxon>
        <taxon>Squamata</taxon>
        <taxon>Bifurcata</taxon>
        <taxon>Unidentata</taxon>
        <taxon>Episquamata</taxon>
        <taxon>Toxicofera</taxon>
        <taxon>Serpentes</taxon>
        <taxon>Colubroidea</taxon>
        <taxon>Viperidae</taxon>
        <taxon>Crotalinae</taxon>
        <taxon>Crotalus</taxon>
    </lineage>
</organism>
<keyword evidence="10" id="KW-0967">Endosome</keyword>
<feature type="region of interest" description="Disordered" evidence="26">
    <location>
        <begin position="712"/>
        <end position="732"/>
    </location>
</feature>
<evidence type="ECO:0000256" key="22">
    <source>
        <dbReference type="ARBA" id="ARBA00023289"/>
    </source>
</evidence>
<dbReference type="GO" id="GO:0031901">
    <property type="term" value="C:early endosome membrane"/>
    <property type="evidence" value="ECO:0007669"/>
    <property type="project" value="UniProtKB-SubCell"/>
</dbReference>
<evidence type="ECO:0000256" key="23">
    <source>
        <dbReference type="ARBA" id="ARBA00047660"/>
    </source>
</evidence>
<evidence type="ECO:0000256" key="3">
    <source>
        <dbReference type="ARBA" id="ARBA00004123"/>
    </source>
</evidence>
<evidence type="ECO:0000256" key="8">
    <source>
        <dbReference type="ARBA" id="ARBA00022723"/>
    </source>
</evidence>
<dbReference type="InterPro" id="IPR041819">
    <property type="entry name" value="Rab4"/>
</dbReference>
<evidence type="ECO:0000259" key="27">
    <source>
        <dbReference type="PROSITE" id="PS51471"/>
    </source>
</evidence>
<keyword evidence="9 25" id="KW-0547">Nucleotide-binding</keyword>
<comment type="cofactor">
    <cofactor evidence="1">
        <name>Mg(2+)</name>
        <dbReference type="ChEBI" id="CHEBI:18420"/>
    </cofactor>
</comment>
<comment type="cofactor">
    <cofactor evidence="2">
        <name>L-ascorbate</name>
        <dbReference type="ChEBI" id="CHEBI:38290"/>
    </cofactor>
</comment>
<comment type="similarity">
    <text evidence="5 25">Belongs to the small GTPase superfamily. Rab family.</text>
</comment>
<dbReference type="Pfam" id="PF13640">
    <property type="entry name" value="2OG-FeII_Oxy_3"/>
    <property type="match status" value="1"/>
</dbReference>
<dbReference type="NCBIfam" id="TIGR00231">
    <property type="entry name" value="small_GTP"/>
    <property type="match status" value="1"/>
</dbReference>
<dbReference type="GO" id="GO:0032482">
    <property type="term" value="P:Rab protein signal transduction"/>
    <property type="evidence" value="ECO:0007669"/>
    <property type="project" value="UniProtKB-UniRule"/>
</dbReference>
<dbReference type="PRINTS" id="PR00449">
    <property type="entry name" value="RASTRNSFRMNG"/>
</dbReference>
<dbReference type="PANTHER" id="PTHR12907:SF6">
    <property type="entry name" value="PROLYL HYDROXYLASE EGLN2"/>
    <property type="match status" value="1"/>
</dbReference>
<evidence type="ECO:0000256" key="16">
    <source>
        <dbReference type="ARBA" id="ARBA00023002"/>
    </source>
</evidence>